<evidence type="ECO:0000259" key="2">
    <source>
        <dbReference type="PROSITE" id="PS51756"/>
    </source>
</evidence>
<dbReference type="Pfam" id="PF04740">
    <property type="entry name" value="LXG"/>
    <property type="match status" value="1"/>
</dbReference>
<comment type="similarity">
    <text evidence="1">In the N-terminal section; belongs to the LXG family.</text>
</comment>
<dbReference type="KEGG" id="btn:BTF1_02235"/>
<dbReference type="EMBL" id="CP003763">
    <property type="protein sequence ID" value="AFQ24670.1"/>
    <property type="molecule type" value="Genomic_DNA"/>
</dbReference>
<organism evidence="3 4">
    <name type="scientific">Bacillus thuringiensis HD-789</name>
    <dbReference type="NCBI Taxonomy" id="1217737"/>
    <lineage>
        <taxon>Bacteria</taxon>
        <taxon>Bacillati</taxon>
        <taxon>Bacillota</taxon>
        <taxon>Bacilli</taxon>
        <taxon>Bacillales</taxon>
        <taxon>Bacillaceae</taxon>
        <taxon>Bacillus</taxon>
        <taxon>Bacillus cereus group</taxon>
    </lineage>
</organism>
<feature type="domain" description="LXG" evidence="2">
    <location>
        <begin position="1"/>
        <end position="217"/>
    </location>
</feature>
<dbReference type="PROSITE" id="PS51756">
    <property type="entry name" value="LXG"/>
    <property type="match status" value="1"/>
</dbReference>
<reference evidence="3 4" key="1">
    <citation type="journal article" date="2013" name="Genome Announc.">
        <title>Complete Genome Sequence of Bacillus thuringiensis Serovar Israelensis Strain HD-789.</title>
        <authorList>
            <person name="Doggett N.A."/>
            <person name="Stubben C.J."/>
            <person name="Chertkov O."/>
            <person name="Bruce D.C."/>
            <person name="Detter J.C."/>
            <person name="Johnson S.L."/>
            <person name="Han C.S."/>
        </authorList>
    </citation>
    <scope>NUCLEOTIDE SEQUENCE [LARGE SCALE GENOMIC DNA]</scope>
    <source>
        <strain evidence="3 4">HD-789</strain>
    </source>
</reference>
<protein>
    <submittedName>
        <fullName evidence="3">Cytoplasmic protein</fullName>
    </submittedName>
</protein>
<sequence>MSLNMYLGEVRSQTQSMNAVCNATIQGMEQVIQSIDAFAIDTVLQGQTYSSAKSFFVQTFRPLAQGIIYLCEELIRQNDAFPSQFQSQVASTDVIEQEILEQIREIDRMKASMEAISQAMPIPGMDAMANLFTVMRKKLQEKLDYLYQFNQTSSNNYSTALQLAASIAAGLAEVQSGKGFSPASGTFSTQGLNMEWTTSIQAITEERARQAANSIEEGEMCGKLPEKSTGEKIWDGIVDGTGQAVSDTIDGIKALGDWETWENMGNAALHPIDTLSTMYNVLSDSFIDDVINGDAESQSC</sequence>
<evidence type="ECO:0000256" key="1">
    <source>
        <dbReference type="ARBA" id="ARBA00034117"/>
    </source>
</evidence>
<evidence type="ECO:0000313" key="4">
    <source>
        <dbReference type="Proteomes" id="UP000005257"/>
    </source>
</evidence>
<name>A0A9W3P1V1_BACTU</name>
<dbReference type="AlphaFoldDB" id="A0A9W3P1V1"/>
<dbReference type="Proteomes" id="UP000005257">
    <property type="component" value="Chromosome"/>
</dbReference>
<evidence type="ECO:0000313" key="3">
    <source>
        <dbReference type="EMBL" id="AFQ24670.1"/>
    </source>
</evidence>
<dbReference type="PANTHER" id="PTHR34976:SF1">
    <property type="entry name" value="TOXIN BC_0920"/>
    <property type="match status" value="1"/>
</dbReference>
<dbReference type="PANTHER" id="PTHR34976">
    <property type="entry name" value="RIBONUCLEASE YQCG-RELATED"/>
    <property type="match status" value="1"/>
</dbReference>
<accession>A0A9W3P1V1</accession>
<proteinExistence type="inferred from homology"/>
<gene>
    <name evidence="3" type="ORF">BTF1_02235</name>
</gene>
<dbReference type="InterPro" id="IPR051768">
    <property type="entry name" value="Bact_secretion_toxin"/>
</dbReference>
<dbReference type="InterPro" id="IPR006829">
    <property type="entry name" value="LXG_dom"/>
</dbReference>